<keyword evidence="5 10" id="KW-1133">Transmembrane helix</keyword>
<dbReference type="Gene3D" id="2.60.40.10">
    <property type="entry name" value="Immunoglobulins"/>
    <property type="match status" value="1"/>
</dbReference>
<dbReference type="CDD" id="cd00063">
    <property type="entry name" value="FN3"/>
    <property type="match status" value="1"/>
</dbReference>
<evidence type="ECO:0000256" key="4">
    <source>
        <dbReference type="ARBA" id="ARBA00022889"/>
    </source>
</evidence>
<dbReference type="InterPro" id="IPR056754">
    <property type="entry name" value="DSCAM/DSCAML_C"/>
</dbReference>
<dbReference type="InterPro" id="IPR036116">
    <property type="entry name" value="FN3_sf"/>
</dbReference>
<evidence type="ECO:0000256" key="9">
    <source>
        <dbReference type="SAM" id="MobiDB-lite"/>
    </source>
</evidence>
<comment type="caution">
    <text evidence="12">The sequence shown here is derived from an EMBL/GenBank/DDBJ whole genome shotgun (WGS) entry which is preliminary data.</text>
</comment>
<evidence type="ECO:0000313" key="12">
    <source>
        <dbReference type="EMBL" id="PNF36139.1"/>
    </source>
</evidence>
<evidence type="ECO:0000256" key="6">
    <source>
        <dbReference type="ARBA" id="ARBA00023136"/>
    </source>
</evidence>
<keyword evidence="8" id="KW-0393">Immunoglobulin domain</keyword>
<evidence type="ECO:0000259" key="11">
    <source>
        <dbReference type="PROSITE" id="PS50853"/>
    </source>
</evidence>
<keyword evidence="6 10" id="KW-0472">Membrane</keyword>
<dbReference type="SUPFAM" id="SSF49265">
    <property type="entry name" value="Fibronectin type III"/>
    <property type="match status" value="1"/>
</dbReference>
<reference evidence="12 13" key="1">
    <citation type="submission" date="2017-12" db="EMBL/GenBank/DDBJ databases">
        <title>Hemimetabolous genomes reveal molecular basis of termite eusociality.</title>
        <authorList>
            <person name="Harrison M.C."/>
            <person name="Jongepier E."/>
            <person name="Robertson H.M."/>
            <person name="Arning N."/>
            <person name="Bitard-Feildel T."/>
            <person name="Chao H."/>
            <person name="Childers C.P."/>
            <person name="Dinh H."/>
            <person name="Doddapaneni H."/>
            <person name="Dugan S."/>
            <person name="Gowin J."/>
            <person name="Greiner C."/>
            <person name="Han Y."/>
            <person name="Hu H."/>
            <person name="Hughes D.S.T."/>
            <person name="Huylmans A.-K."/>
            <person name="Kemena C."/>
            <person name="Kremer L.P.M."/>
            <person name="Lee S.L."/>
            <person name="Lopez-Ezquerra A."/>
            <person name="Mallet L."/>
            <person name="Monroy-Kuhn J.M."/>
            <person name="Moser A."/>
            <person name="Murali S.C."/>
            <person name="Muzny D.M."/>
            <person name="Otani S."/>
            <person name="Piulachs M.-D."/>
            <person name="Poelchau M."/>
            <person name="Qu J."/>
            <person name="Schaub F."/>
            <person name="Wada-Katsumata A."/>
            <person name="Worley K.C."/>
            <person name="Xie Q."/>
            <person name="Ylla G."/>
            <person name="Poulsen M."/>
            <person name="Gibbs R.A."/>
            <person name="Schal C."/>
            <person name="Richards S."/>
            <person name="Belles X."/>
            <person name="Korb J."/>
            <person name="Bornberg-Bauer E."/>
        </authorList>
    </citation>
    <scope>NUCLEOTIDE SEQUENCE [LARGE SCALE GENOMIC DNA]</scope>
    <source>
        <tissue evidence="12">Whole body</tissue>
    </source>
</reference>
<dbReference type="PROSITE" id="PS50853">
    <property type="entry name" value="FN3"/>
    <property type="match status" value="1"/>
</dbReference>
<proteinExistence type="predicted"/>
<keyword evidence="3" id="KW-0732">Signal</keyword>
<accession>A0A2J7R5M6</accession>
<evidence type="ECO:0000313" key="13">
    <source>
        <dbReference type="Proteomes" id="UP000235965"/>
    </source>
</evidence>
<evidence type="ECO:0000256" key="2">
    <source>
        <dbReference type="ARBA" id="ARBA00022692"/>
    </source>
</evidence>
<feature type="transmembrane region" description="Helical" evidence="10">
    <location>
        <begin position="113"/>
        <end position="135"/>
    </location>
</feature>
<keyword evidence="13" id="KW-1185">Reference proteome</keyword>
<dbReference type="Pfam" id="PF25059">
    <property type="entry name" value="FN3_DSCAM-DSCAML_C"/>
    <property type="match status" value="1"/>
</dbReference>
<feature type="compositionally biased region" description="Basic residues" evidence="9">
    <location>
        <begin position="249"/>
        <end position="261"/>
    </location>
</feature>
<keyword evidence="2 10" id="KW-0812">Transmembrane</keyword>
<dbReference type="EMBL" id="NEVH01006991">
    <property type="protein sequence ID" value="PNF36139.1"/>
    <property type="molecule type" value="Genomic_DNA"/>
</dbReference>
<protein>
    <recommendedName>
        <fullName evidence="11">Fibronectin type-III domain-containing protein</fullName>
    </recommendedName>
</protein>
<evidence type="ECO:0000256" key="8">
    <source>
        <dbReference type="ARBA" id="ARBA00023319"/>
    </source>
</evidence>
<evidence type="ECO:0000256" key="3">
    <source>
        <dbReference type="ARBA" id="ARBA00022729"/>
    </source>
</evidence>
<keyword evidence="4" id="KW-0130">Cell adhesion</keyword>
<name>A0A2J7R5M6_9NEOP</name>
<comment type="subcellular location">
    <subcellularLocation>
        <location evidence="1">Membrane</location>
        <topology evidence="1">Single-pass membrane protein</topology>
    </subcellularLocation>
</comment>
<dbReference type="AlphaFoldDB" id="A0A2J7R5M6"/>
<dbReference type="Proteomes" id="UP000235965">
    <property type="component" value="Unassembled WGS sequence"/>
</dbReference>
<dbReference type="OrthoDB" id="152385at2759"/>
<feature type="domain" description="Fibronectin type-III" evidence="11">
    <location>
        <begin position="1"/>
        <end position="85"/>
    </location>
</feature>
<evidence type="ECO:0000256" key="5">
    <source>
        <dbReference type="ARBA" id="ARBA00022989"/>
    </source>
</evidence>
<gene>
    <name evidence="12" type="ORF">B7P43_G10970</name>
</gene>
<dbReference type="InterPro" id="IPR013783">
    <property type="entry name" value="Ig-like_fold"/>
</dbReference>
<feature type="region of interest" description="Disordered" evidence="9">
    <location>
        <begin position="241"/>
        <end position="316"/>
    </location>
</feature>
<evidence type="ECO:0000256" key="1">
    <source>
        <dbReference type="ARBA" id="ARBA00004167"/>
    </source>
</evidence>
<dbReference type="GO" id="GO:0007155">
    <property type="term" value="P:cell adhesion"/>
    <property type="evidence" value="ECO:0007669"/>
    <property type="project" value="UniProtKB-KW"/>
</dbReference>
<evidence type="ECO:0000256" key="7">
    <source>
        <dbReference type="ARBA" id="ARBA00023157"/>
    </source>
</evidence>
<sequence>MTSVTLLLDTWQDGGCQIRAFTIEYRETAGGSHWKLVASSIVSQQSFILQALIPATRYALRVSARNPAGTTVAQYIFVTRSTIPGQHQHSSDHDLITGTGEESGSPFYMDTQVVIPAAVSAIAVVGAFIAVVFCLHRRPGTGAAAGIGGQGLDAGSGLQDATAALDNKHNAEQRERYYATVRKPAQLQSPGLERIPEYSEDIYPYATFHLAEQETMAGNPQMPMQQVFGYECCPVNSIQSKQCDPEHHLKTRSRAGRKSKPHKSESEEYDSLGSDSDTEQGTSSRTESSNHLDDPGPGAGRAGIHRPAHHSKFPLPHTRIKYINRAVTNF</sequence>
<feature type="compositionally biased region" description="Basic residues" evidence="9">
    <location>
        <begin position="303"/>
        <end position="316"/>
    </location>
</feature>
<dbReference type="InterPro" id="IPR003961">
    <property type="entry name" value="FN3_dom"/>
</dbReference>
<evidence type="ECO:0000256" key="10">
    <source>
        <dbReference type="SAM" id="Phobius"/>
    </source>
</evidence>
<keyword evidence="7" id="KW-1015">Disulfide bond</keyword>
<dbReference type="GO" id="GO:0016020">
    <property type="term" value="C:membrane"/>
    <property type="evidence" value="ECO:0007669"/>
    <property type="project" value="UniProtKB-SubCell"/>
</dbReference>
<feature type="compositionally biased region" description="Polar residues" evidence="9">
    <location>
        <begin position="273"/>
        <end position="287"/>
    </location>
</feature>
<organism evidence="12 13">
    <name type="scientific">Cryptotermes secundus</name>
    <dbReference type="NCBI Taxonomy" id="105785"/>
    <lineage>
        <taxon>Eukaryota</taxon>
        <taxon>Metazoa</taxon>
        <taxon>Ecdysozoa</taxon>
        <taxon>Arthropoda</taxon>
        <taxon>Hexapoda</taxon>
        <taxon>Insecta</taxon>
        <taxon>Pterygota</taxon>
        <taxon>Neoptera</taxon>
        <taxon>Polyneoptera</taxon>
        <taxon>Dictyoptera</taxon>
        <taxon>Blattodea</taxon>
        <taxon>Blattoidea</taxon>
        <taxon>Termitoidae</taxon>
        <taxon>Kalotermitidae</taxon>
        <taxon>Cryptotermitinae</taxon>
        <taxon>Cryptotermes</taxon>
    </lineage>
</organism>